<dbReference type="Proteomes" id="UP001596411">
    <property type="component" value="Unassembled WGS sequence"/>
</dbReference>
<dbReference type="CDD" id="cd00093">
    <property type="entry name" value="HTH_XRE"/>
    <property type="match status" value="1"/>
</dbReference>
<protein>
    <submittedName>
        <fullName evidence="3">Helix-turn-helix domain-containing protein</fullName>
    </submittedName>
</protein>
<keyword evidence="4" id="KW-1185">Reference proteome</keyword>
<evidence type="ECO:0000256" key="1">
    <source>
        <dbReference type="ARBA" id="ARBA00023125"/>
    </source>
</evidence>
<dbReference type="InterPro" id="IPR010982">
    <property type="entry name" value="Lambda_DNA-bd_dom_sf"/>
</dbReference>
<evidence type="ECO:0000313" key="3">
    <source>
        <dbReference type="EMBL" id="MFC7091154.1"/>
    </source>
</evidence>
<dbReference type="PANTHER" id="PTHR46797">
    <property type="entry name" value="HTH-TYPE TRANSCRIPTIONAL REGULATOR"/>
    <property type="match status" value="1"/>
</dbReference>
<dbReference type="InterPro" id="IPR001387">
    <property type="entry name" value="Cro/C1-type_HTH"/>
</dbReference>
<dbReference type="EMBL" id="JBHSZP010000033">
    <property type="protein sequence ID" value="MFC7091154.1"/>
    <property type="molecule type" value="Genomic_DNA"/>
</dbReference>
<comment type="caution">
    <text evidence="3">The sequence shown here is derived from an EMBL/GenBank/DDBJ whole genome shotgun (WGS) entry which is preliminary data.</text>
</comment>
<organism evidence="3 4">
    <name type="scientific">Halomonas salifodinae</name>
    <dbReference type="NCBI Taxonomy" id="438745"/>
    <lineage>
        <taxon>Bacteria</taxon>
        <taxon>Pseudomonadati</taxon>
        <taxon>Pseudomonadota</taxon>
        <taxon>Gammaproteobacteria</taxon>
        <taxon>Oceanospirillales</taxon>
        <taxon>Halomonadaceae</taxon>
        <taxon>Halomonas</taxon>
    </lineage>
</organism>
<dbReference type="SUPFAM" id="SSF47413">
    <property type="entry name" value="lambda repressor-like DNA-binding domains"/>
    <property type="match status" value="1"/>
</dbReference>
<dbReference type="Gene3D" id="1.10.260.40">
    <property type="entry name" value="lambda repressor-like DNA-binding domains"/>
    <property type="match status" value="1"/>
</dbReference>
<evidence type="ECO:0000313" key="4">
    <source>
        <dbReference type="Proteomes" id="UP001596411"/>
    </source>
</evidence>
<dbReference type="PANTHER" id="PTHR46797:SF1">
    <property type="entry name" value="METHYLPHOSPHONATE SYNTHASE"/>
    <property type="match status" value="1"/>
</dbReference>
<feature type="domain" description="HTH cro/C1-type" evidence="2">
    <location>
        <begin position="17"/>
        <end position="71"/>
    </location>
</feature>
<name>A0ABW2F1X5_9GAMM</name>
<sequence length="117" mass="13015">MVEATVSKPADRIGRAIARHRTRSGLTQDQVAERLGIGTEAVSRMERGLVTPNIARLFELAVLFDCEAADLLRDISPLPDDQARRIRGHLERLSPSDRELVITLVDQLCERLGRSDA</sequence>
<reference evidence="4" key="1">
    <citation type="journal article" date="2019" name="Int. J. Syst. Evol. Microbiol.">
        <title>The Global Catalogue of Microorganisms (GCM) 10K type strain sequencing project: providing services to taxonomists for standard genome sequencing and annotation.</title>
        <authorList>
            <consortium name="The Broad Institute Genomics Platform"/>
            <consortium name="The Broad Institute Genome Sequencing Center for Infectious Disease"/>
            <person name="Wu L."/>
            <person name="Ma J."/>
        </authorList>
    </citation>
    <scope>NUCLEOTIDE SEQUENCE [LARGE SCALE GENOMIC DNA]</scope>
    <source>
        <strain evidence="4">CGMCC 1.13666</strain>
    </source>
</reference>
<dbReference type="RefSeq" id="WP_346061959.1">
    <property type="nucleotide sequence ID" value="NZ_BAAADR010000006.1"/>
</dbReference>
<gene>
    <name evidence="3" type="ORF">ACFQH5_16540</name>
</gene>
<proteinExistence type="predicted"/>
<evidence type="ECO:0000259" key="2">
    <source>
        <dbReference type="PROSITE" id="PS50943"/>
    </source>
</evidence>
<accession>A0ABW2F1X5</accession>
<dbReference type="PROSITE" id="PS50943">
    <property type="entry name" value="HTH_CROC1"/>
    <property type="match status" value="1"/>
</dbReference>
<dbReference type="InterPro" id="IPR050807">
    <property type="entry name" value="TransReg_Diox_bact_type"/>
</dbReference>
<dbReference type="Pfam" id="PF01381">
    <property type="entry name" value="HTH_3"/>
    <property type="match status" value="1"/>
</dbReference>
<dbReference type="SMART" id="SM00530">
    <property type="entry name" value="HTH_XRE"/>
    <property type="match status" value="1"/>
</dbReference>
<keyword evidence="1" id="KW-0238">DNA-binding</keyword>